<sequence length="359" mass="40686">MASVKDFADMKARVLTVMATRSQDQEKVEKTARMYPIHSSHDPLDPQSRYVVPAFGWHPWFSHQLFDDRDKQCQPDPVEHYKSVLVPAPEDEDFLRTLPAPYSLQEFLQQTEARLNEFPFSLVGEVGLDRSFRLPEGPSAVTGDMSSKTGGSEGEYTPGSREGRPLTPYRVNMDHQKIVLKAQFELAAKLRRPVSVHSVQAHGLVFELMQSMWKGHEKPSKRERKKKADITNAHASEDKDNDGPEIKQILPFPPRICMHSYSGPPDALKQYLNHTVPAEIYFSFSTAINFSSASSAKVISVIKAVPDDRILIESDLHCAGETMDKLLKEIVHKVCVIKEWSLEEGAQKLKRNWIKFVFG</sequence>
<dbReference type="InterPro" id="IPR032466">
    <property type="entry name" value="Metal_Hydrolase"/>
</dbReference>
<feature type="region of interest" description="Disordered" evidence="1">
    <location>
        <begin position="133"/>
        <end position="168"/>
    </location>
</feature>
<dbReference type="GeneID" id="25332903"/>
<dbReference type="Proteomes" id="UP000054342">
    <property type="component" value="Unassembled WGS sequence"/>
</dbReference>
<dbReference type="Pfam" id="PF01026">
    <property type="entry name" value="TatD_DNase"/>
    <property type="match status" value="1"/>
</dbReference>
<evidence type="ECO:0008006" key="4">
    <source>
        <dbReference type="Google" id="ProtNLM"/>
    </source>
</evidence>
<evidence type="ECO:0000313" key="3">
    <source>
        <dbReference type="Proteomes" id="UP000054342"/>
    </source>
</evidence>
<proteinExistence type="predicted"/>
<gene>
    <name evidence="2" type="ORF">PV05_10995</name>
</gene>
<dbReference type="OrthoDB" id="413993at2759"/>
<keyword evidence="3" id="KW-1185">Reference proteome</keyword>
<organism evidence="2 3">
    <name type="scientific">Exophiala xenobiotica</name>
    <dbReference type="NCBI Taxonomy" id="348802"/>
    <lineage>
        <taxon>Eukaryota</taxon>
        <taxon>Fungi</taxon>
        <taxon>Dikarya</taxon>
        <taxon>Ascomycota</taxon>
        <taxon>Pezizomycotina</taxon>
        <taxon>Eurotiomycetes</taxon>
        <taxon>Chaetothyriomycetidae</taxon>
        <taxon>Chaetothyriales</taxon>
        <taxon>Herpotrichiellaceae</taxon>
        <taxon>Exophiala</taxon>
    </lineage>
</organism>
<feature type="compositionally biased region" description="Basic and acidic residues" evidence="1">
    <location>
        <begin position="235"/>
        <end position="245"/>
    </location>
</feature>
<protein>
    <recommendedName>
        <fullName evidence="4">Cut9 interacting protein Scn1</fullName>
    </recommendedName>
</protein>
<feature type="region of interest" description="Disordered" evidence="1">
    <location>
        <begin position="215"/>
        <end position="246"/>
    </location>
</feature>
<dbReference type="Gene3D" id="3.20.20.140">
    <property type="entry name" value="Metal-dependent hydrolases"/>
    <property type="match status" value="1"/>
</dbReference>
<dbReference type="PANTHER" id="PTHR47345:SF1">
    <property type="entry name" value="CUT9-INTERACTING PROTEIN SCN1"/>
    <property type="match status" value="1"/>
</dbReference>
<name>A0A0D2CHH2_9EURO</name>
<dbReference type="RefSeq" id="XP_013309886.1">
    <property type="nucleotide sequence ID" value="XM_013454432.1"/>
</dbReference>
<dbReference type="AlphaFoldDB" id="A0A0D2CHH2"/>
<dbReference type="InterPro" id="IPR001130">
    <property type="entry name" value="TatD-like"/>
</dbReference>
<evidence type="ECO:0000313" key="2">
    <source>
        <dbReference type="EMBL" id="KIW49302.1"/>
    </source>
</evidence>
<reference evidence="2 3" key="1">
    <citation type="submission" date="2015-01" db="EMBL/GenBank/DDBJ databases">
        <title>The Genome Sequence of Exophiala xenobiotica CBS118157.</title>
        <authorList>
            <consortium name="The Broad Institute Genomics Platform"/>
            <person name="Cuomo C."/>
            <person name="de Hoog S."/>
            <person name="Gorbushina A."/>
            <person name="Stielow B."/>
            <person name="Teixiera M."/>
            <person name="Abouelleil A."/>
            <person name="Chapman S.B."/>
            <person name="Priest M."/>
            <person name="Young S.K."/>
            <person name="Wortman J."/>
            <person name="Nusbaum C."/>
            <person name="Birren B."/>
        </authorList>
    </citation>
    <scope>NUCLEOTIDE SEQUENCE [LARGE SCALE GENOMIC DNA]</scope>
    <source>
        <strain evidence="2 3">CBS 118157</strain>
    </source>
</reference>
<dbReference type="InterPro" id="IPR053044">
    <property type="entry name" value="Metallo-hydrolase/TatD-type"/>
</dbReference>
<dbReference type="GO" id="GO:0016788">
    <property type="term" value="F:hydrolase activity, acting on ester bonds"/>
    <property type="evidence" value="ECO:0007669"/>
    <property type="project" value="InterPro"/>
</dbReference>
<dbReference type="HOGENOM" id="CLU_031506_3_0_1"/>
<accession>A0A0D2CHH2</accession>
<evidence type="ECO:0000256" key="1">
    <source>
        <dbReference type="SAM" id="MobiDB-lite"/>
    </source>
</evidence>
<dbReference type="PANTHER" id="PTHR47345">
    <property type="entry name" value="CUT9-INTERACTING PROTEIN SCN1"/>
    <property type="match status" value="1"/>
</dbReference>
<dbReference type="EMBL" id="KN847323">
    <property type="protein sequence ID" value="KIW49302.1"/>
    <property type="molecule type" value="Genomic_DNA"/>
</dbReference>
<dbReference type="SUPFAM" id="SSF51556">
    <property type="entry name" value="Metallo-dependent hydrolases"/>
    <property type="match status" value="1"/>
</dbReference>